<dbReference type="InterPro" id="IPR007024">
    <property type="entry name" value="BLUF_domain"/>
</dbReference>
<organism evidence="2 3">
    <name type="scientific">Naasia lichenicola</name>
    <dbReference type="NCBI Taxonomy" id="2565933"/>
    <lineage>
        <taxon>Bacteria</taxon>
        <taxon>Bacillati</taxon>
        <taxon>Actinomycetota</taxon>
        <taxon>Actinomycetes</taxon>
        <taxon>Micrococcales</taxon>
        <taxon>Microbacteriaceae</taxon>
        <taxon>Naasia</taxon>
    </lineage>
</organism>
<protein>
    <submittedName>
        <fullName evidence="2">BLUF domain-containing protein</fullName>
    </submittedName>
</protein>
<name>A0A4S4FJM1_9MICO</name>
<dbReference type="GO" id="GO:0009882">
    <property type="term" value="F:blue light photoreceptor activity"/>
    <property type="evidence" value="ECO:0007669"/>
    <property type="project" value="InterPro"/>
</dbReference>
<dbReference type="PROSITE" id="PS50925">
    <property type="entry name" value="BLUF"/>
    <property type="match status" value="1"/>
</dbReference>
<comment type="caution">
    <text evidence="2">The sequence shown here is derived from an EMBL/GenBank/DDBJ whole genome shotgun (WGS) entry which is preliminary data.</text>
</comment>
<dbReference type="EMBL" id="SSSM01000005">
    <property type="protein sequence ID" value="THG30052.1"/>
    <property type="molecule type" value="Genomic_DNA"/>
</dbReference>
<dbReference type="GO" id="GO:0071949">
    <property type="term" value="F:FAD binding"/>
    <property type="evidence" value="ECO:0007669"/>
    <property type="project" value="InterPro"/>
</dbReference>
<proteinExistence type="predicted"/>
<dbReference type="SUPFAM" id="SSF54975">
    <property type="entry name" value="Acylphosphatase/BLUF domain-like"/>
    <property type="match status" value="1"/>
</dbReference>
<reference evidence="2 3" key="1">
    <citation type="submission" date="2019-04" db="EMBL/GenBank/DDBJ databases">
        <authorList>
            <person name="Jiang L."/>
        </authorList>
    </citation>
    <scope>NUCLEOTIDE SEQUENCE [LARGE SCALE GENOMIC DNA]</scope>
    <source>
        <strain evidence="2 3">YIM 131853</strain>
    </source>
</reference>
<dbReference type="Gene3D" id="3.30.70.100">
    <property type="match status" value="1"/>
</dbReference>
<sequence>MTSVSVQSGSLSSVVYSSTEALPFSDEDLVALLGVSRRNNERNSLTGMLLYREGRFLQVLEGPPEAVESRLAIIRSDDRHQSMRIMFEEKLDERQFAGWAMGFPADSIDDPSGIPGYLSTFDNLASDPDSTITLRITKELIKWFEDRSS</sequence>
<evidence type="ECO:0000313" key="2">
    <source>
        <dbReference type="EMBL" id="THG30052.1"/>
    </source>
</evidence>
<feature type="domain" description="BLUF" evidence="1">
    <location>
        <begin position="11"/>
        <end position="102"/>
    </location>
</feature>
<dbReference type="Pfam" id="PF04940">
    <property type="entry name" value="BLUF"/>
    <property type="match status" value="1"/>
</dbReference>
<keyword evidence="3" id="KW-1185">Reference proteome</keyword>
<dbReference type="SMART" id="SM01034">
    <property type="entry name" value="BLUF"/>
    <property type="match status" value="1"/>
</dbReference>
<dbReference type="InterPro" id="IPR036046">
    <property type="entry name" value="Acylphosphatase-like_dom_sf"/>
</dbReference>
<gene>
    <name evidence="2" type="ORF">E6C64_15555</name>
</gene>
<dbReference type="Proteomes" id="UP000309133">
    <property type="component" value="Unassembled WGS sequence"/>
</dbReference>
<dbReference type="AlphaFoldDB" id="A0A4S4FJM1"/>
<evidence type="ECO:0000313" key="3">
    <source>
        <dbReference type="Proteomes" id="UP000309133"/>
    </source>
</evidence>
<accession>A0A4S4FJM1</accession>
<evidence type="ECO:0000259" key="1">
    <source>
        <dbReference type="PROSITE" id="PS50925"/>
    </source>
</evidence>